<reference evidence="2 3" key="3">
    <citation type="submission" date="2019-11" db="EMBL/GenBank/DDBJ databases">
        <title>A de novo genome assembly of a pear dwarfing rootstock.</title>
        <authorList>
            <person name="Wang F."/>
            <person name="Wang J."/>
            <person name="Li S."/>
            <person name="Zhang Y."/>
            <person name="Fang M."/>
            <person name="Ma L."/>
            <person name="Zhao Y."/>
            <person name="Jiang S."/>
        </authorList>
    </citation>
    <scope>NUCLEOTIDE SEQUENCE [LARGE SCALE GENOMIC DNA]</scope>
    <source>
        <strain evidence="2">S2</strain>
        <tissue evidence="2">Leaf</tissue>
    </source>
</reference>
<sequence>MALWINNLNKPTHQNLEALNSKALKRIPKNGESTLRSSSNPPSRSSPNGP</sequence>
<proteinExistence type="predicted"/>
<dbReference type="AlphaFoldDB" id="A0A5N5GAX7"/>
<reference evidence="2 3" key="1">
    <citation type="submission" date="2019-09" db="EMBL/GenBank/DDBJ databases">
        <authorList>
            <person name="Ou C."/>
        </authorList>
    </citation>
    <scope>NUCLEOTIDE SEQUENCE [LARGE SCALE GENOMIC DNA]</scope>
    <source>
        <strain evidence="2">S2</strain>
        <tissue evidence="2">Leaf</tissue>
    </source>
</reference>
<keyword evidence="3" id="KW-1185">Reference proteome</keyword>
<accession>A0A5N5GAX7</accession>
<evidence type="ECO:0000313" key="2">
    <source>
        <dbReference type="EMBL" id="KAB2612595.1"/>
    </source>
</evidence>
<feature type="compositionally biased region" description="Low complexity" evidence="1">
    <location>
        <begin position="36"/>
        <end position="50"/>
    </location>
</feature>
<feature type="region of interest" description="Disordered" evidence="1">
    <location>
        <begin position="27"/>
        <end position="50"/>
    </location>
</feature>
<dbReference type="EMBL" id="SMOL01000458">
    <property type="protein sequence ID" value="KAB2612595.1"/>
    <property type="molecule type" value="Genomic_DNA"/>
</dbReference>
<evidence type="ECO:0000256" key="1">
    <source>
        <dbReference type="SAM" id="MobiDB-lite"/>
    </source>
</evidence>
<name>A0A5N5GAX7_9ROSA</name>
<organism evidence="2 3">
    <name type="scientific">Pyrus ussuriensis x Pyrus communis</name>
    <dbReference type="NCBI Taxonomy" id="2448454"/>
    <lineage>
        <taxon>Eukaryota</taxon>
        <taxon>Viridiplantae</taxon>
        <taxon>Streptophyta</taxon>
        <taxon>Embryophyta</taxon>
        <taxon>Tracheophyta</taxon>
        <taxon>Spermatophyta</taxon>
        <taxon>Magnoliopsida</taxon>
        <taxon>eudicotyledons</taxon>
        <taxon>Gunneridae</taxon>
        <taxon>Pentapetalae</taxon>
        <taxon>rosids</taxon>
        <taxon>fabids</taxon>
        <taxon>Rosales</taxon>
        <taxon>Rosaceae</taxon>
        <taxon>Amygdaloideae</taxon>
        <taxon>Maleae</taxon>
        <taxon>Pyrus</taxon>
    </lineage>
</organism>
<comment type="caution">
    <text evidence="2">The sequence shown here is derived from an EMBL/GenBank/DDBJ whole genome shotgun (WGS) entry which is preliminary data.</text>
</comment>
<gene>
    <name evidence="2" type="ORF">D8674_034911</name>
</gene>
<dbReference type="Proteomes" id="UP000327157">
    <property type="component" value="Chromosome 9"/>
</dbReference>
<reference evidence="3" key="2">
    <citation type="submission" date="2019-10" db="EMBL/GenBank/DDBJ databases">
        <title>A de novo genome assembly of a pear dwarfing rootstock.</title>
        <authorList>
            <person name="Wang F."/>
            <person name="Wang J."/>
            <person name="Li S."/>
            <person name="Zhang Y."/>
            <person name="Fang M."/>
            <person name="Ma L."/>
            <person name="Zhao Y."/>
            <person name="Jiang S."/>
        </authorList>
    </citation>
    <scope>NUCLEOTIDE SEQUENCE [LARGE SCALE GENOMIC DNA]</scope>
</reference>
<protein>
    <submittedName>
        <fullName evidence="2">Uncharacterized protein</fullName>
    </submittedName>
</protein>
<evidence type="ECO:0000313" key="3">
    <source>
        <dbReference type="Proteomes" id="UP000327157"/>
    </source>
</evidence>